<dbReference type="Pfam" id="PF01769">
    <property type="entry name" value="MgtE"/>
    <property type="match status" value="1"/>
</dbReference>
<organism evidence="11 12">
    <name type="scientific">Ekhidna lutea</name>
    <dbReference type="NCBI Taxonomy" id="447679"/>
    <lineage>
        <taxon>Bacteria</taxon>
        <taxon>Pseudomonadati</taxon>
        <taxon>Bacteroidota</taxon>
        <taxon>Cytophagia</taxon>
        <taxon>Cytophagales</taxon>
        <taxon>Reichenbachiellaceae</taxon>
        <taxon>Ekhidna</taxon>
    </lineage>
</organism>
<dbReference type="SMART" id="SM00924">
    <property type="entry name" value="MgtE_N"/>
    <property type="match status" value="1"/>
</dbReference>
<keyword evidence="9" id="KW-1003">Cell membrane</keyword>
<evidence type="ECO:0000313" key="11">
    <source>
        <dbReference type="EMBL" id="SNS81680.1"/>
    </source>
</evidence>
<evidence type="ECO:0000256" key="4">
    <source>
        <dbReference type="ARBA" id="ARBA00022692"/>
    </source>
</evidence>
<dbReference type="Gene3D" id="1.25.60.10">
    <property type="entry name" value="MgtE N-terminal domain-like"/>
    <property type="match status" value="1"/>
</dbReference>
<evidence type="ECO:0000313" key="12">
    <source>
        <dbReference type="Proteomes" id="UP000198393"/>
    </source>
</evidence>
<comment type="subunit">
    <text evidence="9">Homodimer.</text>
</comment>
<dbReference type="Gene3D" id="3.10.580.10">
    <property type="entry name" value="CBS-domain"/>
    <property type="match status" value="1"/>
</dbReference>
<dbReference type="NCBIfam" id="TIGR00400">
    <property type="entry name" value="mgtE"/>
    <property type="match status" value="1"/>
</dbReference>
<evidence type="ECO:0000256" key="5">
    <source>
        <dbReference type="ARBA" id="ARBA00022842"/>
    </source>
</evidence>
<dbReference type="InterPro" id="IPR006668">
    <property type="entry name" value="Mg_transptr_MgtE_intracell_dom"/>
</dbReference>
<proteinExistence type="inferred from homology"/>
<dbReference type="OrthoDB" id="9790355at2"/>
<evidence type="ECO:0000256" key="3">
    <source>
        <dbReference type="ARBA" id="ARBA00022448"/>
    </source>
</evidence>
<accession>A0A239HJZ8</accession>
<dbReference type="SUPFAM" id="SSF161093">
    <property type="entry name" value="MgtE membrane domain-like"/>
    <property type="match status" value="1"/>
</dbReference>
<dbReference type="Pfam" id="PF00571">
    <property type="entry name" value="CBS"/>
    <property type="match status" value="1"/>
</dbReference>
<dbReference type="PANTHER" id="PTHR43773">
    <property type="entry name" value="MAGNESIUM TRANSPORTER MGTE"/>
    <property type="match status" value="1"/>
</dbReference>
<dbReference type="InterPro" id="IPR038076">
    <property type="entry name" value="MgtE_N_sf"/>
</dbReference>
<dbReference type="AlphaFoldDB" id="A0A239HJZ8"/>
<evidence type="ECO:0000256" key="8">
    <source>
        <dbReference type="PROSITE-ProRule" id="PRU00703"/>
    </source>
</evidence>
<dbReference type="InterPro" id="IPR000644">
    <property type="entry name" value="CBS_dom"/>
</dbReference>
<dbReference type="InterPro" id="IPR036739">
    <property type="entry name" value="SLC41_membr_dom_sf"/>
</dbReference>
<keyword evidence="9" id="KW-0479">Metal-binding</keyword>
<protein>
    <recommendedName>
        <fullName evidence="9">Magnesium transporter MgtE</fullName>
    </recommendedName>
</protein>
<comment type="subcellular location">
    <subcellularLocation>
        <location evidence="9">Cell membrane</location>
        <topology evidence="9">Multi-pass membrane protein</topology>
    </subcellularLocation>
    <subcellularLocation>
        <location evidence="1">Membrane</location>
        <topology evidence="1">Multi-pass membrane protein</topology>
    </subcellularLocation>
</comment>
<keyword evidence="4 9" id="KW-0812">Transmembrane</keyword>
<dbReference type="GO" id="GO:0015095">
    <property type="term" value="F:magnesium ion transmembrane transporter activity"/>
    <property type="evidence" value="ECO:0007669"/>
    <property type="project" value="UniProtKB-UniRule"/>
</dbReference>
<keyword evidence="7 9" id="KW-0472">Membrane</keyword>
<dbReference type="SUPFAM" id="SSF158791">
    <property type="entry name" value="MgtE N-terminal domain-like"/>
    <property type="match status" value="1"/>
</dbReference>
<dbReference type="SMART" id="SM00116">
    <property type="entry name" value="CBS"/>
    <property type="match status" value="1"/>
</dbReference>
<evidence type="ECO:0000256" key="9">
    <source>
        <dbReference type="RuleBase" id="RU362011"/>
    </source>
</evidence>
<dbReference type="InterPro" id="IPR006669">
    <property type="entry name" value="MgtE_transporter"/>
</dbReference>
<comment type="function">
    <text evidence="9">Acts as a magnesium transporter.</text>
</comment>
<feature type="transmembrane region" description="Helical" evidence="9">
    <location>
        <begin position="429"/>
        <end position="452"/>
    </location>
</feature>
<feature type="domain" description="CBS" evidence="10">
    <location>
        <begin position="208"/>
        <end position="264"/>
    </location>
</feature>
<dbReference type="CDD" id="cd04606">
    <property type="entry name" value="CBS_pair_Mg_transporter"/>
    <property type="match status" value="1"/>
</dbReference>
<dbReference type="EMBL" id="FZPD01000002">
    <property type="protein sequence ID" value="SNS81680.1"/>
    <property type="molecule type" value="Genomic_DNA"/>
</dbReference>
<evidence type="ECO:0000259" key="10">
    <source>
        <dbReference type="PROSITE" id="PS51371"/>
    </source>
</evidence>
<name>A0A239HJZ8_EKHLU</name>
<dbReference type="InterPro" id="IPR046342">
    <property type="entry name" value="CBS_dom_sf"/>
</dbReference>
<feature type="transmembrane region" description="Helical" evidence="9">
    <location>
        <begin position="315"/>
        <end position="336"/>
    </location>
</feature>
<dbReference type="GO" id="GO:0046872">
    <property type="term" value="F:metal ion binding"/>
    <property type="evidence" value="ECO:0007669"/>
    <property type="project" value="UniProtKB-KW"/>
</dbReference>
<evidence type="ECO:0000256" key="7">
    <source>
        <dbReference type="ARBA" id="ARBA00023136"/>
    </source>
</evidence>
<sequence>MEAAMTFELSVEFKDRFQQALDEKDSAFIKSSLDGVNPADISALLDEFDAEECKYVFDLLTPETGAQILEDLEEDVREEFIKEFSATDLAAFVELMDSDDGTDILYEMGVADRNEVIRQIEDEEKASNLMELLEYDEDVAGGLMAKELIKANLNWSISQCIEEIRLQAENVQKIYSVYVVDDRENLLGKVGIKNLILGKAGSKVADIYDDQIISVETSTSEEEVAAIMQKYDLEALPVVNARGRLVGRITIDDVIDVIRENAEEERQLMTGVSSDVEEDDTVWKISRARLPWLIIGMVGGLVGAQFLGFFRDEIIIVPALAFFIPLITASGGNVGIQSSSIVVQSLANPNVFADSMWKRLLKVFFVAIVNGAILSLMVFGAVILFMREQPLAATVAIALFAVVLLASFMGTITPLVLNRIGVNPALASGPFITTTNDLLGLAVYFSIAHVLYNL</sequence>
<feature type="transmembrane region" description="Helical" evidence="9">
    <location>
        <begin position="391"/>
        <end position="417"/>
    </location>
</feature>
<dbReference type="Gene3D" id="1.10.357.20">
    <property type="entry name" value="SLC41 divalent cation transporters, integral membrane domain"/>
    <property type="match status" value="1"/>
</dbReference>
<dbReference type="InterPro" id="IPR006667">
    <property type="entry name" value="SLC41_membr_dom"/>
</dbReference>
<dbReference type="RefSeq" id="WP_089356098.1">
    <property type="nucleotide sequence ID" value="NZ_FZPD01000002.1"/>
</dbReference>
<keyword evidence="12" id="KW-1185">Reference proteome</keyword>
<dbReference type="PROSITE" id="PS51371">
    <property type="entry name" value="CBS"/>
    <property type="match status" value="1"/>
</dbReference>
<gene>
    <name evidence="11" type="ORF">SAMN05421640_1359</name>
</gene>
<evidence type="ECO:0000256" key="1">
    <source>
        <dbReference type="ARBA" id="ARBA00004141"/>
    </source>
</evidence>
<evidence type="ECO:0000256" key="6">
    <source>
        <dbReference type="ARBA" id="ARBA00022989"/>
    </source>
</evidence>
<dbReference type="GO" id="GO:0005886">
    <property type="term" value="C:plasma membrane"/>
    <property type="evidence" value="ECO:0007669"/>
    <property type="project" value="UniProtKB-SubCell"/>
</dbReference>
<keyword evidence="8" id="KW-0129">CBS domain</keyword>
<dbReference type="Pfam" id="PF03448">
    <property type="entry name" value="MgtE_N"/>
    <property type="match status" value="1"/>
</dbReference>
<keyword evidence="5 9" id="KW-0460">Magnesium</keyword>
<keyword evidence="3 9" id="KW-0813">Transport</keyword>
<dbReference type="SUPFAM" id="SSF54631">
    <property type="entry name" value="CBS-domain pair"/>
    <property type="match status" value="1"/>
</dbReference>
<dbReference type="PANTHER" id="PTHR43773:SF1">
    <property type="entry name" value="MAGNESIUM TRANSPORTER MGTE"/>
    <property type="match status" value="1"/>
</dbReference>
<dbReference type="Proteomes" id="UP000198393">
    <property type="component" value="Unassembled WGS sequence"/>
</dbReference>
<feature type="transmembrane region" description="Helical" evidence="9">
    <location>
        <begin position="290"/>
        <end position="309"/>
    </location>
</feature>
<evidence type="ECO:0000256" key="2">
    <source>
        <dbReference type="ARBA" id="ARBA00009749"/>
    </source>
</evidence>
<comment type="similarity">
    <text evidence="2 9">Belongs to the SLC41A transporter family.</text>
</comment>
<feature type="transmembrane region" description="Helical" evidence="9">
    <location>
        <begin position="363"/>
        <end position="385"/>
    </location>
</feature>
<reference evidence="11 12" key="1">
    <citation type="submission" date="2017-06" db="EMBL/GenBank/DDBJ databases">
        <authorList>
            <person name="Kim H.J."/>
            <person name="Triplett B.A."/>
        </authorList>
    </citation>
    <scope>NUCLEOTIDE SEQUENCE [LARGE SCALE GENOMIC DNA]</scope>
    <source>
        <strain evidence="11 12">DSM 19307</strain>
    </source>
</reference>
<keyword evidence="6 9" id="KW-1133">Transmembrane helix</keyword>